<evidence type="ECO:0000313" key="4">
    <source>
        <dbReference type="WBParaSite" id="SSLN_0001277001-mRNA-1"/>
    </source>
</evidence>
<reference evidence="4" key="1">
    <citation type="submission" date="2016-06" db="UniProtKB">
        <authorList>
            <consortium name="WormBaseParasite"/>
        </authorList>
    </citation>
    <scope>IDENTIFICATION</scope>
</reference>
<dbReference type="EMBL" id="UYSU01037174">
    <property type="protein sequence ID" value="VDL98694.1"/>
    <property type="molecule type" value="Genomic_DNA"/>
</dbReference>
<dbReference type="Proteomes" id="UP000275846">
    <property type="component" value="Unassembled WGS sequence"/>
</dbReference>
<gene>
    <name evidence="2" type="ORF">SSLN_LOCUS12309</name>
</gene>
<evidence type="ECO:0000256" key="1">
    <source>
        <dbReference type="SAM" id="MobiDB-lite"/>
    </source>
</evidence>
<organism evidence="4">
    <name type="scientific">Schistocephalus solidus</name>
    <name type="common">Tapeworm</name>
    <dbReference type="NCBI Taxonomy" id="70667"/>
    <lineage>
        <taxon>Eukaryota</taxon>
        <taxon>Metazoa</taxon>
        <taxon>Spiralia</taxon>
        <taxon>Lophotrochozoa</taxon>
        <taxon>Platyhelminthes</taxon>
        <taxon>Cestoda</taxon>
        <taxon>Eucestoda</taxon>
        <taxon>Diphyllobothriidea</taxon>
        <taxon>Diphyllobothriidae</taxon>
        <taxon>Schistocephalus</taxon>
    </lineage>
</organism>
<reference evidence="2 3" key="2">
    <citation type="submission" date="2018-11" db="EMBL/GenBank/DDBJ databases">
        <authorList>
            <consortium name="Pathogen Informatics"/>
        </authorList>
    </citation>
    <scope>NUCLEOTIDE SEQUENCE [LARGE SCALE GENOMIC DNA]</scope>
    <source>
        <strain evidence="2 3">NST_G2</strain>
    </source>
</reference>
<dbReference type="WBParaSite" id="SSLN_0001277001-mRNA-1">
    <property type="protein sequence ID" value="SSLN_0001277001-mRNA-1"/>
    <property type="gene ID" value="SSLN_0001277001"/>
</dbReference>
<dbReference type="OrthoDB" id="6258774at2759"/>
<name>A0A183T761_SCHSO</name>
<keyword evidence="3" id="KW-1185">Reference proteome</keyword>
<feature type="region of interest" description="Disordered" evidence="1">
    <location>
        <begin position="71"/>
        <end position="138"/>
    </location>
</feature>
<sequence length="179" mass="19826">MEERFTGTVLGPPAMYVYANDEVIEPGQAPKISLRALNEHLGFLRSECFESILDDVTVPLLPAEVDRLRQPSSRRLRQPSQEPLNLQPSSEPSNPPEIVGLTPLVPYSLTQSVHDPRQGSAPTSQETLLDSGEPPTSTSAAFLETLKLSPFMRGCMNDVRALRDSDPPDWTEGWQVNIF</sequence>
<accession>A0A183T761</accession>
<feature type="compositionally biased region" description="Polar residues" evidence="1">
    <location>
        <begin position="82"/>
        <end position="92"/>
    </location>
</feature>
<dbReference type="AlphaFoldDB" id="A0A183T761"/>
<proteinExistence type="predicted"/>
<evidence type="ECO:0000313" key="3">
    <source>
        <dbReference type="Proteomes" id="UP000275846"/>
    </source>
</evidence>
<feature type="compositionally biased region" description="Polar residues" evidence="1">
    <location>
        <begin position="120"/>
        <end position="138"/>
    </location>
</feature>
<protein>
    <submittedName>
        <fullName evidence="4">Ras-GEF domain-containing protein</fullName>
    </submittedName>
</protein>
<evidence type="ECO:0000313" key="2">
    <source>
        <dbReference type="EMBL" id="VDL98694.1"/>
    </source>
</evidence>